<accession>A0ABD0PS78</accession>
<dbReference type="Proteomes" id="UP001529510">
    <property type="component" value="Unassembled WGS sequence"/>
</dbReference>
<feature type="non-terminal residue" evidence="1">
    <location>
        <position position="54"/>
    </location>
</feature>
<name>A0ABD0PS78_CIRMR</name>
<comment type="caution">
    <text evidence="1">The sequence shown here is derived from an EMBL/GenBank/DDBJ whole genome shotgun (WGS) entry which is preliminary data.</text>
</comment>
<reference evidence="1 2" key="1">
    <citation type="submission" date="2024-05" db="EMBL/GenBank/DDBJ databases">
        <title>Genome sequencing and assembly of Indian major carp, Cirrhinus mrigala (Hamilton, 1822).</title>
        <authorList>
            <person name="Mohindra V."/>
            <person name="Chowdhury L.M."/>
            <person name="Lal K."/>
            <person name="Jena J.K."/>
        </authorList>
    </citation>
    <scope>NUCLEOTIDE SEQUENCE [LARGE SCALE GENOMIC DNA]</scope>
    <source>
        <strain evidence="1">CM1030</strain>
        <tissue evidence="1">Blood</tissue>
    </source>
</reference>
<gene>
    <name evidence="1" type="ORF">M9458_028616</name>
</gene>
<organism evidence="1 2">
    <name type="scientific">Cirrhinus mrigala</name>
    <name type="common">Mrigala</name>
    <dbReference type="NCBI Taxonomy" id="683832"/>
    <lineage>
        <taxon>Eukaryota</taxon>
        <taxon>Metazoa</taxon>
        <taxon>Chordata</taxon>
        <taxon>Craniata</taxon>
        <taxon>Vertebrata</taxon>
        <taxon>Euteleostomi</taxon>
        <taxon>Actinopterygii</taxon>
        <taxon>Neopterygii</taxon>
        <taxon>Teleostei</taxon>
        <taxon>Ostariophysi</taxon>
        <taxon>Cypriniformes</taxon>
        <taxon>Cyprinidae</taxon>
        <taxon>Labeoninae</taxon>
        <taxon>Labeonini</taxon>
        <taxon>Cirrhinus</taxon>
    </lineage>
</organism>
<dbReference type="EMBL" id="JAMKFB020000014">
    <property type="protein sequence ID" value="KAL0176286.1"/>
    <property type="molecule type" value="Genomic_DNA"/>
</dbReference>
<proteinExistence type="predicted"/>
<evidence type="ECO:0000313" key="1">
    <source>
        <dbReference type="EMBL" id="KAL0176286.1"/>
    </source>
</evidence>
<sequence length="54" mass="6218">MVYTQALVFANGMSVRNEQENVAEDLSFLKHFRSDRETQKLKHCGRLMKAQSSS</sequence>
<keyword evidence="2" id="KW-1185">Reference proteome</keyword>
<protein>
    <submittedName>
        <fullName evidence="1">Uncharacterized protein</fullName>
    </submittedName>
</protein>
<evidence type="ECO:0000313" key="2">
    <source>
        <dbReference type="Proteomes" id="UP001529510"/>
    </source>
</evidence>
<dbReference type="AlphaFoldDB" id="A0ABD0PS78"/>